<evidence type="ECO:0000259" key="9">
    <source>
        <dbReference type="PROSITE" id="PS51387"/>
    </source>
</evidence>
<evidence type="ECO:0000256" key="4">
    <source>
        <dbReference type="ARBA" id="ARBA00022630"/>
    </source>
</evidence>
<dbReference type="InterPro" id="IPR016167">
    <property type="entry name" value="FAD-bd_PCMH_sub1"/>
</dbReference>
<organism evidence="10 11">
    <name type="scientific">Punica granatum</name>
    <name type="common">Pomegranate</name>
    <dbReference type="NCBI Taxonomy" id="22663"/>
    <lineage>
        <taxon>Eukaryota</taxon>
        <taxon>Viridiplantae</taxon>
        <taxon>Streptophyta</taxon>
        <taxon>Embryophyta</taxon>
        <taxon>Tracheophyta</taxon>
        <taxon>Spermatophyta</taxon>
        <taxon>Magnoliopsida</taxon>
        <taxon>eudicotyledons</taxon>
        <taxon>Gunneridae</taxon>
        <taxon>Pentapetalae</taxon>
        <taxon>rosids</taxon>
        <taxon>malvids</taxon>
        <taxon>Myrtales</taxon>
        <taxon>Lythraceae</taxon>
        <taxon>Punica</taxon>
    </lineage>
</organism>
<dbReference type="Pfam" id="PF01565">
    <property type="entry name" value="FAD_binding_4"/>
    <property type="match status" value="1"/>
</dbReference>
<dbReference type="RefSeq" id="XP_031379058.1">
    <property type="nucleotide sequence ID" value="XM_031523198.1"/>
</dbReference>
<dbReference type="AlphaFoldDB" id="A0A6P8CDP7"/>
<dbReference type="InterPro" id="IPR006093">
    <property type="entry name" value="Oxy_OxRdtase_FAD_BS"/>
</dbReference>
<feature type="domain" description="FAD-binding PCMH-type" evidence="9">
    <location>
        <begin position="73"/>
        <end position="266"/>
    </location>
</feature>
<dbReference type="InterPro" id="IPR050432">
    <property type="entry name" value="FAD-linked_Oxidoreductases_BP"/>
</dbReference>
<dbReference type="GO" id="GO:0071949">
    <property type="term" value="F:FAD binding"/>
    <property type="evidence" value="ECO:0007669"/>
    <property type="project" value="InterPro"/>
</dbReference>
<reference evidence="11" key="2">
    <citation type="submission" date="2025-08" db="UniProtKB">
        <authorList>
            <consortium name="RefSeq"/>
        </authorList>
    </citation>
    <scope>IDENTIFICATION</scope>
    <source>
        <tissue evidence="11">Leaf</tissue>
    </source>
</reference>
<reference evidence="10" key="1">
    <citation type="journal article" date="2020" name="Plant Biotechnol. J.">
        <title>The pomegranate (Punica granatum L.) draft genome dissects genetic divergence between soft- and hard-seeded cultivars.</title>
        <authorList>
            <person name="Luo X."/>
            <person name="Li H."/>
            <person name="Wu Z."/>
            <person name="Yao W."/>
            <person name="Zhao P."/>
            <person name="Cao D."/>
            <person name="Yu H."/>
            <person name="Li K."/>
            <person name="Poudel K."/>
            <person name="Zhao D."/>
            <person name="Zhang F."/>
            <person name="Xia X."/>
            <person name="Chen L."/>
            <person name="Wang Q."/>
            <person name="Jing D."/>
            <person name="Cao S."/>
        </authorList>
    </citation>
    <scope>NUCLEOTIDE SEQUENCE [LARGE SCALE GENOMIC DNA]</scope>
    <source>
        <strain evidence="10">cv. Tunisia</strain>
    </source>
</reference>
<dbReference type="PROSITE" id="PS51387">
    <property type="entry name" value="FAD_PCMH"/>
    <property type="match status" value="1"/>
</dbReference>
<comment type="similarity">
    <text evidence="2">Belongs to the oxygen-dependent FAD-linked oxidoreductase family.</text>
</comment>
<dbReference type="Gene3D" id="3.30.465.10">
    <property type="match status" value="1"/>
</dbReference>
<dbReference type="PANTHER" id="PTHR13878:SF127">
    <property type="entry name" value="CYTOKININ DEHYDROGENASE 3"/>
    <property type="match status" value="1"/>
</dbReference>
<evidence type="ECO:0000256" key="5">
    <source>
        <dbReference type="ARBA" id="ARBA00022827"/>
    </source>
</evidence>
<dbReference type="InterPro" id="IPR016169">
    <property type="entry name" value="FAD-bd_PCMH_sub2"/>
</dbReference>
<evidence type="ECO:0000256" key="8">
    <source>
        <dbReference type="SAM" id="Phobius"/>
    </source>
</evidence>
<gene>
    <name evidence="11" type="primary">LOC116194385</name>
</gene>
<dbReference type="Pfam" id="PF09265">
    <property type="entry name" value="Cytokin-bind"/>
    <property type="match status" value="1"/>
</dbReference>
<keyword evidence="6" id="KW-0560">Oxidoreductase</keyword>
<dbReference type="PANTHER" id="PTHR13878">
    <property type="entry name" value="GULONOLACTONE OXIDASE"/>
    <property type="match status" value="1"/>
</dbReference>
<keyword evidence="8" id="KW-0812">Transmembrane</keyword>
<dbReference type="SUPFAM" id="SSF56176">
    <property type="entry name" value="FAD-binding/transporter-associated domain-like"/>
    <property type="match status" value="1"/>
</dbReference>
<dbReference type="InterPro" id="IPR006094">
    <property type="entry name" value="Oxid_FAD_bind_N"/>
</dbReference>
<name>A0A6P8CDP7_PUNGR</name>
<dbReference type="GO" id="GO:0019139">
    <property type="term" value="F:cytokinin dehydrogenase activity"/>
    <property type="evidence" value="ECO:0007669"/>
    <property type="project" value="UniProtKB-EC"/>
</dbReference>
<dbReference type="OrthoDB" id="415825at2759"/>
<dbReference type="GO" id="GO:0009690">
    <property type="term" value="P:cytokinin metabolic process"/>
    <property type="evidence" value="ECO:0007669"/>
    <property type="project" value="InterPro"/>
</dbReference>
<keyword evidence="8" id="KW-0472">Membrane</keyword>
<evidence type="ECO:0000256" key="3">
    <source>
        <dbReference type="ARBA" id="ARBA00011928"/>
    </source>
</evidence>
<dbReference type="Gene3D" id="3.40.462.10">
    <property type="entry name" value="FAD-linked oxidases, C-terminal domain"/>
    <property type="match status" value="1"/>
</dbReference>
<comment type="catalytic activity">
    <reaction evidence="7">
        <text>N(6)-dimethylallyladenine + A + H2O = 3-methyl-2-butenal + adenine + AH2</text>
        <dbReference type="Rhea" id="RHEA:13625"/>
        <dbReference type="ChEBI" id="CHEBI:13193"/>
        <dbReference type="ChEBI" id="CHEBI:15377"/>
        <dbReference type="ChEBI" id="CHEBI:15825"/>
        <dbReference type="ChEBI" id="CHEBI:16708"/>
        <dbReference type="ChEBI" id="CHEBI:17499"/>
        <dbReference type="ChEBI" id="CHEBI:17660"/>
        <dbReference type="EC" id="1.5.99.12"/>
    </reaction>
</comment>
<dbReference type="InterPro" id="IPR015345">
    <property type="entry name" value="Cytokinin_DH_FAD/cytokin-bd"/>
</dbReference>
<keyword evidence="5" id="KW-0274">FAD</keyword>
<evidence type="ECO:0000313" key="10">
    <source>
        <dbReference type="Proteomes" id="UP000515151"/>
    </source>
</evidence>
<keyword evidence="4" id="KW-0285">Flavoprotein</keyword>
<dbReference type="PROSITE" id="PS00862">
    <property type="entry name" value="OX2_COVAL_FAD"/>
    <property type="match status" value="1"/>
</dbReference>
<dbReference type="GeneID" id="116194385"/>
<proteinExistence type="inferred from homology"/>
<feature type="transmembrane region" description="Helical" evidence="8">
    <location>
        <begin position="7"/>
        <end position="25"/>
    </location>
</feature>
<dbReference type="FunFam" id="3.40.462.10:FF:000001">
    <property type="entry name" value="Cytokinin dehydrogenase 2"/>
    <property type="match status" value="1"/>
</dbReference>
<dbReference type="InterPro" id="IPR016166">
    <property type="entry name" value="FAD-bd_PCMH"/>
</dbReference>
<evidence type="ECO:0000256" key="7">
    <source>
        <dbReference type="ARBA" id="ARBA00048224"/>
    </source>
</evidence>
<comment type="cofactor">
    <cofactor evidence="1">
        <name>FAD</name>
        <dbReference type="ChEBI" id="CHEBI:57692"/>
    </cofactor>
</comment>
<keyword evidence="8" id="KW-1133">Transmembrane helix</keyword>
<protein>
    <recommendedName>
        <fullName evidence="3">cytokinin dehydrogenase</fullName>
        <ecNumber evidence="3">1.5.99.12</ecNumber>
    </recommendedName>
</protein>
<dbReference type="InterPro" id="IPR036318">
    <property type="entry name" value="FAD-bd_PCMH-like_sf"/>
</dbReference>
<keyword evidence="10" id="KW-1185">Reference proteome</keyword>
<evidence type="ECO:0000256" key="6">
    <source>
        <dbReference type="ARBA" id="ARBA00023002"/>
    </source>
</evidence>
<accession>A0A6P8CDP7</accession>
<evidence type="ECO:0000256" key="1">
    <source>
        <dbReference type="ARBA" id="ARBA00001974"/>
    </source>
</evidence>
<dbReference type="InterPro" id="IPR016164">
    <property type="entry name" value="FAD-linked_Oxase-like_C"/>
</dbReference>
<evidence type="ECO:0000256" key="2">
    <source>
        <dbReference type="ARBA" id="ARBA00005466"/>
    </source>
</evidence>
<evidence type="ECO:0000313" key="11">
    <source>
        <dbReference type="RefSeq" id="XP_031379058.1"/>
    </source>
</evidence>
<dbReference type="Gene3D" id="3.30.43.10">
    <property type="entry name" value="Uridine Diphospho-n-acetylenolpyruvylglucosamine Reductase, domain 2"/>
    <property type="match status" value="1"/>
</dbReference>
<sequence length="546" mass="62311">MEKRYPISTYFVIIFIVSGLISAMGKSKPYSIATKFLPRLPNKLPSLLKLFADKLHSDPGSINLVSTDFGNIVRESPAAVLRPTSLNDILSLIKSSYKSSTPFKIAARGRGHSLRGQAMARDGVVVDMMSLREHMMNNNNNSQNRAKIACVFHSLSGKHHHYADVGGEMLWIDVLRDTMEKGFSPVSFTDYLYLTVGGTLSNAGISGQTFRYGPQISNVHELDVITGTGEFMTCSPSNNSELFYAVLGGLGQFGIITRARIALEPAPKRVKWVRLLYDDFSAFTRDQEHLISINGRKQSNAPDYLEGLLLMNQGSPNNWRSSFFPSSEQARIISLVTKHDIIYCLEVAKYYDDLSYNSVDKDLEDLLREMGHIPGFMFKKDVSYMEFLNRVRPGELRLQAQGLWDVPHPWLNLFIPKSHIFDFNDGIFRNIVLRNNITAGIVLVYPMNRNKWDDRMSASIPDEEVFYTVGFLQSSGFDDWQHFDQQNKQVLQYCKDAGISIKQYLPHYRTKEDWARHFGSKWRTFRERKTQFDPKMILSPGQMIFN</sequence>
<dbReference type="EC" id="1.5.99.12" evidence="3"/>
<dbReference type="Proteomes" id="UP000515151">
    <property type="component" value="Chromosome 2"/>
</dbReference>
<dbReference type="InterPro" id="IPR016170">
    <property type="entry name" value="Cytok_DH_C_sf"/>
</dbReference>
<dbReference type="SUPFAM" id="SSF55103">
    <property type="entry name" value="FAD-linked oxidases, C-terminal domain"/>
    <property type="match status" value="1"/>
</dbReference>